<keyword evidence="1 5" id="KW-0597">Phosphoprotein</keyword>
<dbReference type="PRINTS" id="PR00038">
    <property type="entry name" value="HTHLUXR"/>
</dbReference>
<dbReference type="InterPro" id="IPR001789">
    <property type="entry name" value="Sig_transdc_resp-reg_receiver"/>
</dbReference>
<keyword evidence="2" id="KW-0805">Transcription regulation</keyword>
<accession>A0A024JVB2</accession>
<dbReference type="Proteomes" id="UP000028880">
    <property type="component" value="Unassembled WGS sequence"/>
</dbReference>
<evidence type="ECO:0000256" key="5">
    <source>
        <dbReference type="PROSITE-ProRule" id="PRU00169"/>
    </source>
</evidence>
<gene>
    <name evidence="9" type="ORF">AWC29_28280</name>
    <name evidence="8" type="ORF">BN973_01893</name>
</gene>
<dbReference type="InterPro" id="IPR058245">
    <property type="entry name" value="NreC/VraR/RcsB-like_REC"/>
</dbReference>
<evidence type="ECO:0000313" key="10">
    <source>
        <dbReference type="Proteomes" id="UP000193710"/>
    </source>
</evidence>
<dbReference type="GO" id="GO:0006355">
    <property type="term" value="P:regulation of DNA-templated transcription"/>
    <property type="evidence" value="ECO:0007669"/>
    <property type="project" value="InterPro"/>
</dbReference>
<dbReference type="HOGENOM" id="CLU_000445_90_10_11"/>
<dbReference type="Gene3D" id="3.40.50.2300">
    <property type="match status" value="1"/>
</dbReference>
<evidence type="ECO:0000259" key="6">
    <source>
        <dbReference type="PROSITE" id="PS50043"/>
    </source>
</evidence>
<dbReference type="Pfam" id="PF00196">
    <property type="entry name" value="GerE"/>
    <property type="match status" value="1"/>
</dbReference>
<dbReference type="InterPro" id="IPR016032">
    <property type="entry name" value="Sig_transdc_resp-reg_C-effctor"/>
</dbReference>
<name>A0A024JVB2_9MYCO</name>
<dbReference type="InterPro" id="IPR011006">
    <property type="entry name" value="CheY-like_superfamily"/>
</dbReference>
<dbReference type="CDD" id="cd06170">
    <property type="entry name" value="LuxR_C_like"/>
    <property type="match status" value="1"/>
</dbReference>
<dbReference type="RefSeq" id="WP_036467551.1">
    <property type="nucleotide sequence ID" value="NZ_HG964446.1"/>
</dbReference>
<dbReference type="PANTHER" id="PTHR43214">
    <property type="entry name" value="TWO-COMPONENT RESPONSE REGULATOR"/>
    <property type="match status" value="1"/>
</dbReference>
<proteinExistence type="predicted"/>
<feature type="domain" description="HTH luxR-type" evidence="6">
    <location>
        <begin position="147"/>
        <end position="212"/>
    </location>
</feature>
<dbReference type="EMBL" id="LQPY01000038">
    <property type="protein sequence ID" value="ORW99626.1"/>
    <property type="molecule type" value="Genomic_DNA"/>
</dbReference>
<dbReference type="CDD" id="cd17535">
    <property type="entry name" value="REC_NarL-like"/>
    <property type="match status" value="1"/>
</dbReference>
<dbReference type="PROSITE" id="PS00622">
    <property type="entry name" value="HTH_LUXR_1"/>
    <property type="match status" value="1"/>
</dbReference>
<dbReference type="PROSITE" id="PS50110">
    <property type="entry name" value="RESPONSE_REGULATORY"/>
    <property type="match status" value="1"/>
</dbReference>
<organism evidence="8">
    <name type="scientific">Mycobacterium triplex</name>
    <dbReference type="NCBI Taxonomy" id="47839"/>
    <lineage>
        <taxon>Bacteria</taxon>
        <taxon>Bacillati</taxon>
        <taxon>Actinomycetota</taxon>
        <taxon>Actinomycetes</taxon>
        <taxon>Mycobacteriales</taxon>
        <taxon>Mycobacteriaceae</taxon>
        <taxon>Mycobacterium</taxon>
        <taxon>Mycobacterium simiae complex</taxon>
    </lineage>
</organism>
<reference evidence="8" key="2">
    <citation type="submission" date="2014-04" db="EMBL/GenBank/DDBJ databases">
        <authorList>
            <person name="Xu Y.W."/>
            <person name="Yang Q."/>
        </authorList>
    </citation>
    <scope>NUCLEOTIDE SEQUENCE</scope>
    <source>
        <strain evidence="8">DSM 44626</strain>
    </source>
</reference>
<dbReference type="PROSITE" id="PS50043">
    <property type="entry name" value="HTH_LUXR_2"/>
    <property type="match status" value="1"/>
</dbReference>
<keyword evidence="3 8" id="KW-0238">DNA-binding</keyword>
<evidence type="ECO:0000313" key="8">
    <source>
        <dbReference type="EMBL" id="CDO87539.1"/>
    </source>
</evidence>
<reference evidence="9 10" key="3">
    <citation type="submission" date="2016-01" db="EMBL/GenBank/DDBJ databases">
        <title>The new phylogeny of the genus Mycobacterium.</title>
        <authorList>
            <person name="Tarcisio F."/>
            <person name="Conor M."/>
            <person name="Antonella G."/>
            <person name="Elisabetta G."/>
            <person name="Giulia F.S."/>
            <person name="Sara T."/>
            <person name="Anna F."/>
            <person name="Clotilde B."/>
            <person name="Roberto B."/>
            <person name="Veronica D.S."/>
            <person name="Fabio R."/>
            <person name="Monica P."/>
            <person name="Olivier J."/>
            <person name="Enrico T."/>
            <person name="Nicola S."/>
        </authorList>
    </citation>
    <scope>NUCLEOTIDE SEQUENCE [LARGE SCALE GENOMIC DNA]</scope>
    <source>
        <strain evidence="9 10">DSM 44626</strain>
    </source>
</reference>
<evidence type="ECO:0000313" key="9">
    <source>
        <dbReference type="EMBL" id="ORW99626.1"/>
    </source>
</evidence>
<dbReference type="Proteomes" id="UP000193710">
    <property type="component" value="Unassembled WGS sequence"/>
</dbReference>
<dbReference type="GO" id="GO:0000160">
    <property type="term" value="P:phosphorelay signal transduction system"/>
    <property type="evidence" value="ECO:0007669"/>
    <property type="project" value="InterPro"/>
</dbReference>
<dbReference type="Pfam" id="PF00072">
    <property type="entry name" value="Response_reg"/>
    <property type="match status" value="1"/>
</dbReference>
<sequence>MSSQSERVKVVVADDHPVTREGVVRALKSSGRIEVIGEVADGRAALTAIRELRPRVALIDYKMPELNGLDVVRAVVRDGLDTCVVLLSAFEDSAVIYQALAEGAAGYLTKDSDSDEIVAAVLKCEKGATYLPTQLAGALAGEVKLRARGEAALLTPRELEVVRMIAEGLSVPQIAARLFVAPSTIKSHVQNLYEKLGVSDRGAAVAEAMRRRLLE</sequence>
<dbReference type="SUPFAM" id="SSF52172">
    <property type="entry name" value="CheY-like"/>
    <property type="match status" value="1"/>
</dbReference>
<dbReference type="EMBL" id="HG964446">
    <property type="protein sequence ID" value="CDO87539.1"/>
    <property type="molecule type" value="Genomic_DNA"/>
</dbReference>
<evidence type="ECO:0000256" key="1">
    <source>
        <dbReference type="ARBA" id="ARBA00022553"/>
    </source>
</evidence>
<dbReference type="GO" id="GO:0003677">
    <property type="term" value="F:DNA binding"/>
    <property type="evidence" value="ECO:0007669"/>
    <property type="project" value="UniProtKB-KW"/>
</dbReference>
<dbReference type="InterPro" id="IPR000792">
    <property type="entry name" value="Tscrpt_reg_LuxR_C"/>
</dbReference>
<dbReference type="eggNOG" id="COG2197">
    <property type="taxonomic scope" value="Bacteria"/>
</dbReference>
<evidence type="ECO:0000259" key="7">
    <source>
        <dbReference type="PROSITE" id="PS50110"/>
    </source>
</evidence>
<keyword evidence="10" id="KW-1185">Reference proteome</keyword>
<protein>
    <submittedName>
        <fullName evidence="8">Response regulator containing a CheY-like receiver domain and an HTH DNA-binding domain protein</fullName>
    </submittedName>
    <submittedName>
        <fullName evidence="9">Two-component system response regulator</fullName>
    </submittedName>
</protein>
<feature type="modified residue" description="4-aspartylphosphate" evidence="5">
    <location>
        <position position="60"/>
    </location>
</feature>
<dbReference type="SMART" id="SM00421">
    <property type="entry name" value="HTH_LUXR"/>
    <property type="match status" value="1"/>
</dbReference>
<evidence type="ECO:0000256" key="2">
    <source>
        <dbReference type="ARBA" id="ARBA00023015"/>
    </source>
</evidence>
<dbReference type="InterPro" id="IPR039420">
    <property type="entry name" value="WalR-like"/>
</dbReference>
<dbReference type="STRING" id="47839.BN973_01893"/>
<keyword evidence="4" id="KW-0804">Transcription</keyword>
<evidence type="ECO:0000256" key="4">
    <source>
        <dbReference type="ARBA" id="ARBA00023163"/>
    </source>
</evidence>
<feature type="domain" description="Response regulatory" evidence="7">
    <location>
        <begin position="9"/>
        <end position="125"/>
    </location>
</feature>
<dbReference type="AlphaFoldDB" id="A0A024JVB2"/>
<dbReference type="SMART" id="SM00448">
    <property type="entry name" value="REC"/>
    <property type="match status" value="1"/>
</dbReference>
<dbReference type="PANTHER" id="PTHR43214:SF24">
    <property type="entry name" value="TRANSCRIPTIONAL REGULATORY PROTEIN NARL-RELATED"/>
    <property type="match status" value="1"/>
</dbReference>
<evidence type="ECO:0000256" key="3">
    <source>
        <dbReference type="ARBA" id="ARBA00023125"/>
    </source>
</evidence>
<dbReference type="SUPFAM" id="SSF46894">
    <property type="entry name" value="C-terminal effector domain of the bipartite response regulators"/>
    <property type="match status" value="1"/>
</dbReference>
<reference evidence="8" key="1">
    <citation type="journal article" date="2014" name="Genome Announc.">
        <title>Draft Genome Sequence of Mycobacterium triplex DSM 44626.</title>
        <authorList>
            <person name="Sassi M."/>
            <person name="Croce O."/>
            <person name="Robert C."/>
            <person name="Raoult D."/>
            <person name="Drancourt M."/>
        </authorList>
    </citation>
    <scope>NUCLEOTIDE SEQUENCE [LARGE SCALE GENOMIC DNA]</scope>
    <source>
        <strain evidence="8">DSM 44626</strain>
    </source>
</reference>
<dbReference type="OrthoDB" id="9816529at2"/>